<dbReference type="FunFam" id="3.40.50.620:FF:000454">
    <property type="entry name" value="Tryptophan--tRNA ligase, cytoplasmic"/>
    <property type="match status" value="1"/>
</dbReference>
<dbReference type="Pfam" id="PF00579">
    <property type="entry name" value="tRNA-synt_1b"/>
    <property type="match status" value="1"/>
</dbReference>
<keyword evidence="6 9" id="KW-0648">Protein biosynthesis</keyword>
<organism evidence="10 11">
    <name type="scientific">Bodo saltans</name>
    <name type="common">Flagellated protozoan</name>
    <dbReference type="NCBI Taxonomy" id="75058"/>
    <lineage>
        <taxon>Eukaryota</taxon>
        <taxon>Discoba</taxon>
        <taxon>Euglenozoa</taxon>
        <taxon>Kinetoplastea</taxon>
        <taxon>Metakinetoplastina</taxon>
        <taxon>Eubodonida</taxon>
        <taxon>Bodonidae</taxon>
        <taxon>Bodo</taxon>
    </lineage>
</organism>
<protein>
    <recommendedName>
        <fullName evidence="2">tryptophan--tRNA ligase</fullName>
        <ecNumber evidence="2">6.1.1.2</ecNumber>
    </recommendedName>
    <alternativeName>
        <fullName evidence="8">Tryptophanyl-tRNA synthetase</fullName>
    </alternativeName>
</protein>
<evidence type="ECO:0000313" key="10">
    <source>
        <dbReference type="EMBL" id="CUG89126.1"/>
    </source>
</evidence>
<gene>
    <name evidence="10" type="ORF">BSAL_19415</name>
</gene>
<evidence type="ECO:0000256" key="3">
    <source>
        <dbReference type="ARBA" id="ARBA00022598"/>
    </source>
</evidence>
<keyword evidence="3 9" id="KW-0436">Ligase</keyword>
<dbReference type="GO" id="GO:0004830">
    <property type="term" value="F:tryptophan-tRNA ligase activity"/>
    <property type="evidence" value="ECO:0007669"/>
    <property type="project" value="UniProtKB-EC"/>
</dbReference>
<dbReference type="NCBIfam" id="TIGR00233">
    <property type="entry name" value="trpS"/>
    <property type="match status" value="1"/>
</dbReference>
<evidence type="ECO:0000256" key="1">
    <source>
        <dbReference type="ARBA" id="ARBA00005594"/>
    </source>
</evidence>
<keyword evidence="7 9" id="KW-0030">Aminoacyl-tRNA synthetase</keyword>
<evidence type="ECO:0000256" key="2">
    <source>
        <dbReference type="ARBA" id="ARBA00013161"/>
    </source>
</evidence>
<sequence>MKSLRLLPSPSAFRQCTTYARGFCPPCPILVTSRRCCSSSSVTTASPSESVDDVVTPWAVEAKGPKGIDYDRVLSQFKSERIDAEMLMRLEKVIAQRHQELGRGGAPPPLHPLIRRGMVFSHRDLNVVLDSLEKKQTVYLYTGRGPSAGTMHVGHMVPFLLTKYLQDVLGCPLVIQLTDDEKFLFRDIPLGPKMDAIVQSNLKDIIAFGFDPKRTFIFRNTAYMGEMYSTVLELQRCITTNAAKNTFGFVDTDCIGKVAFPATQAAPSFVSSFRNVLPIKSHNMRCLIPCAIDQDPFFVLTRNVSDRLKRPKPALLHTKFLPALKGATHKMSSSAESNGVVLLTDDLATIQRKLRKAFSGGGGTMEDLKNNGADLDTDVAYQFVRTFSADDALVASTGEGYRAGSLTSVDVKELAAKVLWDEILSHWQVRRAAITDETVTEFTSIRDILRASPSW</sequence>
<evidence type="ECO:0000256" key="9">
    <source>
        <dbReference type="RuleBase" id="RU363036"/>
    </source>
</evidence>
<keyword evidence="5 9" id="KW-0067">ATP-binding</keyword>
<evidence type="ECO:0000313" key="11">
    <source>
        <dbReference type="Proteomes" id="UP000051952"/>
    </source>
</evidence>
<name>A0A0S4JC70_BODSA</name>
<evidence type="ECO:0000256" key="8">
    <source>
        <dbReference type="ARBA" id="ARBA00030268"/>
    </source>
</evidence>
<evidence type="ECO:0000256" key="5">
    <source>
        <dbReference type="ARBA" id="ARBA00022840"/>
    </source>
</evidence>
<dbReference type="OrthoDB" id="10261385at2759"/>
<proteinExistence type="inferred from homology"/>
<dbReference type="AlphaFoldDB" id="A0A0S4JC70"/>
<dbReference type="GO" id="GO:0005737">
    <property type="term" value="C:cytoplasm"/>
    <property type="evidence" value="ECO:0007669"/>
    <property type="project" value="TreeGrafter"/>
</dbReference>
<dbReference type="InterPro" id="IPR001412">
    <property type="entry name" value="aa-tRNA-synth_I_CS"/>
</dbReference>
<dbReference type="PRINTS" id="PR01039">
    <property type="entry name" value="TRNASYNTHTRP"/>
</dbReference>
<reference evidence="11" key="1">
    <citation type="submission" date="2015-09" db="EMBL/GenBank/DDBJ databases">
        <authorList>
            <consortium name="Pathogen Informatics"/>
        </authorList>
    </citation>
    <scope>NUCLEOTIDE SEQUENCE [LARGE SCALE GENOMIC DNA]</scope>
    <source>
        <strain evidence="11">Lake Konstanz</strain>
    </source>
</reference>
<dbReference type="Gene3D" id="1.10.240.10">
    <property type="entry name" value="Tyrosyl-Transfer RNA Synthetase"/>
    <property type="match status" value="1"/>
</dbReference>
<dbReference type="Gene3D" id="3.40.50.620">
    <property type="entry name" value="HUPs"/>
    <property type="match status" value="1"/>
</dbReference>
<dbReference type="SMR" id="A0A0S4JC70"/>
<dbReference type="PANTHER" id="PTHR10055">
    <property type="entry name" value="TRYPTOPHANYL-TRNA SYNTHETASE"/>
    <property type="match status" value="1"/>
</dbReference>
<accession>A0A0S4JC70</accession>
<dbReference type="GO" id="GO:0005524">
    <property type="term" value="F:ATP binding"/>
    <property type="evidence" value="ECO:0007669"/>
    <property type="project" value="UniProtKB-KW"/>
</dbReference>
<dbReference type="EC" id="6.1.1.2" evidence="2"/>
<evidence type="ECO:0000256" key="4">
    <source>
        <dbReference type="ARBA" id="ARBA00022741"/>
    </source>
</evidence>
<dbReference type="InterPro" id="IPR014729">
    <property type="entry name" value="Rossmann-like_a/b/a_fold"/>
</dbReference>
<dbReference type="Proteomes" id="UP000051952">
    <property type="component" value="Unassembled WGS sequence"/>
</dbReference>
<dbReference type="PANTHER" id="PTHR10055:SF8">
    <property type="entry name" value="TRYPTOPHAN--TRNA LIGASE"/>
    <property type="match status" value="1"/>
</dbReference>
<comment type="similarity">
    <text evidence="1 9">Belongs to the class-I aminoacyl-tRNA synthetase family.</text>
</comment>
<dbReference type="InterPro" id="IPR002305">
    <property type="entry name" value="aa-tRNA-synth_Ic"/>
</dbReference>
<dbReference type="SUPFAM" id="SSF52374">
    <property type="entry name" value="Nucleotidylyl transferase"/>
    <property type="match status" value="1"/>
</dbReference>
<dbReference type="GO" id="GO:0006436">
    <property type="term" value="P:tryptophanyl-tRNA aminoacylation"/>
    <property type="evidence" value="ECO:0007669"/>
    <property type="project" value="InterPro"/>
</dbReference>
<keyword evidence="4 9" id="KW-0547">Nucleotide-binding</keyword>
<dbReference type="OMA" id="IFRNTHY"/>
<dbReference type="PROSITE" id="PS00178">
    <property type="entry name" value="AA_TRNA_LIGASE_I"/>
    <property type="match status" value="1"/>
</dbReference>
<evidence type="ECO:0000256" key="6">
    <source>
        <dbReference type="ARBA" id="ARBA00022917"/>
    </source>
</evidence>
<dbReference type="EMBL" id="CYKH01001706">
    <property type="protein sequence ID" value="CUG89126.1"/>
    <property type="molecule type" value="Genomic_DNA"/>
</dbReference>
<keyword evidence="11" id="KW-1185">Reference proteome</keyword>
<dbReference type="InterPro" id="IPR002306">
    <property type="entry name" value="Trp-tRNA-ligase"/>
</dbReference>
<dbReference type="VEuPathDB" id="TriTrypDB:BSAL_19415"/>
<evidence type="ECO:0000256" key="7">
    <source>
        <dbReference type="ARBA" id="ARBA00023146"/>
    </source>
</evidence>